<keyword evidence="2" id="KW-0949">S-adenosyl-L-methionine</keyword>
<comment type="catalytic activity">
    <reaction evidence="8">
        <text>arsenic triglutathione + 3 [thioredoxin]-dithiol + 3 S-adenosyl-L-methionine = trimethylarsine + 3 [thioredoxin]-disulfide + 3 glutathione + 3 S-adenosyl-L-homocysteine + 3 H(+)</text>
        <dbReference type="Rhea" id="RHEA:69432"/>
        <dbReference type="Rhea" id="RHEA-COMP:10698"/>
        <dbReference type="Rhea" id="RHEA-COMP:10700"/>
        <dbReference type="ChEBI" id="CHEBI:15378"/>
        <dbReference type="ChEBI" id="CHEBI:27130"/>
        <dbReference type="ChEBI" id="CHEBI:29950"/>
        <dbReference type="ChEBI" id="CHEBI:50058"/>
        <dbReference type="ChEBI" id="CHEBI:57856"/>
        <dbReference type="ChEBI" id="CHEBI:57925"/>
        <dbReference type="ChEBI" id="CHEBI:59789"/>
        <dbReference type="ChEBI" id="CHEBI:183640"/>
        <dbReference type="EC" id="2.1.1.137"/>
    </reaction>
</comment>
<evidence type="ECO:0000256" key="1">
    <source>
        <dbReference type="ARBA" id="ARBA00022679"/>
    </source>
</evidence>
<evidence type="ECO:0000313" key="10">
    <source>
        <dbReference type="EMBL" id="KIW29671.1"/>
    </source>
</evidence>
<dbReference type="PANTHER" id="PTHR43675:SF8">
    <property type="entry name" value="ARSENITE METHYLTRANSFERASE"/>
    <property type="match status" value="1"/>
</dbReference>
<dbReference type="GeneID" id="27344661"/>
<accession>A0A0D1ZNW9</accession>
<proteinExistence type="inferred from homology"/>
<dbReference type="InterPro" id="IPR025714">
    <property type="entry name" value="Methyltranfer_dom"/>
</dbReference>
<dbReference type="VEuPathDB" id="FungiDB:PV07_05467"/>
<dbReference type="OrthoDB" id="10017101at2759"/>
<name>A0A0D1ZNW9_9EURO</name>
<feature type="domain" description="Methyltransferase" evidence="9">
    <location>
        <begin position="69"/>
        <end position="223"/>
    </location>
</feature>
<evidence type="ECO:0000256" key="5">
    <source>
        <dbReference type="ARBA" id="ARBA00034545"/>
    </source>
</evidence>
<comment type="catalytic activity">
    <reaction evidence="6">
        <text>arsenic triglutathione + [thioredoxin]-dithiol + S-adenosyl-L-methionine + 2 H2O = methylarsonous acid + [thioredoxin]-disulfide + 3 glutathione + S-adenosyl-L-homocysteine + H(+)</text>
        <dbReference type="Rhea" id="RHEA:69460"/>
        <dbReference type="Rhea" id="RHEA-COMP:10698"/>
        <dbReference type="Rhea" id="RHEA-COMP:10700"/>
        <dbReference type="ChEBI" id="CHEBI:15377"/>
        <dbReference type="ChEBI" id="CHEBI:15378"/>
        <dbReference type="ChEBI" id="CHEBI:17826"/>
        <dbReference type="ChEBI" id="CHEBI:29950"/>
        <dbReference type="ChEBI" id="CHEBI:50058"/>
        <dbReference type="ChEBI" id="CHEBI:57856"/>
        <dbReference type="ChEBI" id="CHEBI:57925"/>
        <dbReference type="ChEBI" id="CHEBI:59789"/>
        <dbReference type="ChEBI" id="CHEBI:183640"/>
        <dbReference type="EC" id="2.1.1.137"/>
    </reaction>
</comment>
<comment type="catalytic activity">
    <reaction evidence="7">
        <text>arsenic triglutathione + 2 [thioredoxin]-dithiol + 2 S-adenosyl-L-methionine + H2O = dimethylarsinous acid + 2 [thioredoxin]-disulfide + 3 glutathione + 2 S-adenosyl-L-homocysteine + 2 H(+)</text>
        <dbReference type="Rhea" id="RHEA:69464"/>
        <dbReference type="Rhea" id="RHEA-COMP:10698"/>
        <dbReference type="Rhea" id="RHEA-COMP:10700"/>
        <dbReference type="ChEBI" id="CHEBI:15377"/>
        <dbReference type="ChEBI" id="CHEBI:15378"/>
        <dbReference type="ChEBI" id="CHEBI:23808"/>
        <dbReference type="ChEBI" id="CHEBI:29950"/>
        <dbReference type="ChEBI" id="CHEBI:50058"/>
        <dbReference type="ChEBI" id="CHEBI:57856"/>
        <dbReference type="ChEBI" id="CHEBI:57925"/>
        <dbReference type="ChEBI" id="CHEBI:59789"/>
        <dbReference type="ChEBI" id="CHEBI:183640"/>
        <dbReference type="EC" id="2.1.1.137"/>
    </reaction>
</comment>
<dbReference type="RefSeq" id="XP_016249887.1">
    <property type="nucleotide sequence ID" value="XM_016392368.1"/>
</dbReference>
<protein>
    <recommendedName>
        <fullName evidence="5">Arsenite methyltransferase</fullName>
        <ecNumber evidence="4">2.1.1.137</ecNumber>
    </recommendedName>
</protein>
<evidence type="ECO:0000259" key="9">
    <source>
        <dbReference type="Pfam" id="PF13847"/>
    </source>
</evidence>
<evidence type="ECO:0000313" key="11">
    <source>
        <dbReference type="Proteomes" id="UP000054466"/>
    </source>
</evidence>
<evidence type="ECO:0000256" key="2">
    <source>
        <dbReference type="ARBA" id="ARBA00022691"/>
    </source>
</evidence>
<dbReference type="HOGENOM" id="CLU_052868_3_1_1"/>
<dbReference type="Gene3D" id="3.40.50.150">
    <property type="entry name" value="Vaccinia Virus protein VP39"/>
    <property type="match status" value="1"/>
</dbReference>
<comment type="similarity">
    <text evidence="3">Belongs to the methyltransferase superfamily. Arsenite methyltransferase family.</text>
</comment>
<evidence type="ECO:0000256" key="4">
    <source>
        <dbReference type="ARBA" id="ARBA00034521"/>
    </source>
</evidence>
<dbReference type="InterPro" id="IPR029063">
    <property type="entry name" value="SAM-dependent_MTases_sf"/>
</dbReference>
<evidence type="ECO:0000256" key="3">
    <source>
        <dbReference type="ARBA" id="ARBA00034487"/>
    </source>
</evidence>
<dbReference type="STRING" id="569365.A0A0D1ZNW9"/>
<gene>
    <name evidence="10" type="ORF">PV07_05467</name>
</gene>
<dbReference type="SUPFAM" id="SSF53335">
    <property type="entry name" value="S-adenosyl-L-methionine-dependent methyltransferases"/>
    <property type="match status" value="1"/>
</dbReference>
<dbReference type="AlphaFoldDB" id="A0A0D1ZNW9"/>
<evidence type="ECO:0000256" key="8">
    <source>
        <dbReference type="ARBA" id="ARBA00048428"/>
    </source>
</evidence>
<dbReference type="Proteomes" id="UP000054466">
    <property type="component" value="Unassembled WGS sequence"/>
</dbReference>
<reference evidence="10 11" key="1">
    <citation type="submission" date="2015-01" db="EMBL/GenBank/DDBJ databases">
        <title>The Genome Sequence of Cladophialophora immunda CBS83496.</title>
        <authorList>
            <consortium name="The Broad Institute Genomics Platform"/>
            <person name="Cuomo C."/>
            <person name="de Hoog S."/>
            <person name="Gorbushina A."/>
            <person name="Stielow B."/>
            <person name="Teixiera M."/>
            <person name="Abouelleil A."/>
            <person name="Chapman S.B."/>
            <person name="Priest M."/>
            <person name="Young S.K."/>
            <person name="Wortman J."/>
            <person name="Nusbaum C."/>
            <person name="Birren B."/>
        </authorList>
    </citation>
    <scope>NUCLEOTIDE SEQUENCE [LARGE SCALE GENOMIC DNA]</scope>
    <source>
        <strain evidence="10 11">CBS 83496</strain>
    </source>
</reference>
<dbReference type="CDD" id="cd02440">
    <property type="entry name" value="AdoMet_MTases"/>
    <property type="match status" value="1"/>
</dbReference>
<sequence>MDAATIYQAVNTKYSEVASHAEEVRAQASKSTRIAASFGYSAEDLASLPTGTNLGLSCGNPLATANLQPAENMVDLGSGGGLDCLIAAKQMLTGSPSPSGKIYGVDRSEAMIALATKNAAKANLPEGLVEFIQAPISDIPLRDSTIDLVVSNCVINLVPDEDKPIVFKEIHRLLKPGGRVAISDLLAKKPMPEHIRRDAALLVGCVAGASLVEEYRRWMEEAGFQKDSIAFINTEKDLNVYHDVDGTAPCCIEDTESKSCCDKSTDSGCCVEKNGSKPCCTTNGEPGNKMDFNEWVASYQIYAIK</sequence>
<evidence type="ECO:0000256" key="6">
    <source>
        <dbReference type="ARBA" id="ARBA00047941"/>
    </source>
</evidence>
<dbReference type="EMBL" id="KN847042">
    <property type="protein sequence ID" value="KIW29671.1"/>
    <property type="molecule type" value="Genomic_DNA"/>
</dbReference>
<keyword evidence="1" id="KW-0808">Transferase</keyword>
<dbReference type="GO" id="GO:0030791">
    <property type="term" value="F:arsenite methyltransferase activity"/>
    <property type="evidence" value="ECO:0007669"/>
    <property type="project" value="UniProtKB-EC"/>
</dbReference>
<dbReference type="EC" id="2.1.1.137" evidence="4"/>
<keyword evidence="11" id="KW-1185">Reference proteome</keyword>
<evidence type="ECO:0000256" key="7">
    <source>
        <dbReference type="ARBA" id="ARBA00047943"/>
    </source>
</evidence>
<dbReference type="InterPro" id="IPR026669">
    <property type="entry name" value="Arsenite_MeTrfase-like"/>
</dbReference>
<organism evidence="10 11">
    <name type="scientific">Cladophialophora immunda</name>
    <dbReference type="NCBI Taxonomy" id="569365"/>
    <lineage>
        <taxon>Eukaryota</taxon>
        <taxon>Fungi</taxon>
        <taxon>Dikarya</taxon>
        <taxon>Ascomycota</taxon>
        <taxon>Pezizomycotina</taxon>
        <taxon>Eurotiomycetes</taxon>
        <taxon>Chaetothyriomycetidae</taxon>
        <taxon>Chaetothyriales</taxon>
        <taxon>Herpotrichiellaceae</taxon>
        <taxon>Cladophialophora</taxon>
    </lineage>
</organism>
<dbReference type="PANTHER" id="PTHR43675">
    <property type="entry name" value="ARSENITE METHYLTRANSFERASE"/>
    <property type="match status" value="1"/>
</dbReference>
<dbReference type="Pfam" id="PF13847">
    <property type="entry name" value="Methyltransf_31"/>
    <property type="match status" value="1"/>
</dbReference>